<keyword evidence="1 3" id="KW-0820">tRNA-binding</keyword>
<dbReference type="InterPro" id="IPR002547">
    <property type="entry name" value="tRNA-bd_dom"/>
</dbReference>
<reference evidence="5" key="2">
    <citation type="submission" date="2020-09" db="EMBL/GenBank/DDBJ databases">
        <authorList>
            <person name="Sun Q."/>
            <person name="Zhou Y."/>
        </authorList>
    </citation>
    <scope>NUCLEOTIDE SEQUENCE</scope>
    <source>
        <strain evidence="5">CGMCC 1.12181</strain>
    </source>
</reference>
<dbReference type="NCBIfam" id="NF007493">
    <property type="entry name" value="PRK10089.1-2"/>
    <property type="match status" value="1"/>
</dbReference>
<dbReference type="EMBL" id="BMEO01000003">
    <property type="protein sequence ID" value="GGF90349.1"/>
    <property type="molecule type" value="Genomic_DNA"/>
</dbReference>
<dbReference type="NCBIfam" id="TIGR02222">
    <property type="entry name" value="chap_CsaA"/>
    <property type="match status" value="1"/>
</dbReference>
<dbReference type="PROSITE" id="PS50886">
    <property type="entry name" value="TRBD"/>
    <property type="match status" value="1"/>
</dbReference>
<evidence type="ECO:0000256" key="3">
    <source>
        <dbReference type="PROSITE-ProRule" id="PRU00209"/>
    </source>
</evidence>
<dbReference type="InterPro" id="IPR051270">
    <property type="entry name" value="Tyrosine-tRNA_ligase_regulator"/>
</dbReference>
<keyword evidence="2 3" id="KW-0694">RNA-binding</keyword>
<protein>
    <submittedName>
        <fullName evidence="5">tRNA-binding protein</fullName>
    </submittedName>
</protein>
<reference evidence="5" key="1">
    <citation type="journal article" date="2014" name="Int. J. Syst. Evol. Microbiol.">
        <title>Complete genome sequence of Corynebacterium casei LMG S-19264T (=DSM 44701T), isolated from a smear-ripened cheese.</title>
        <authorList>
            <consortium name="US DOE Joint Genome Institute (JGI-PGF)"/>
            <person name="Walter F."/>
            <person name="Albersmeier A."/>
            <person name="Kalinowski J."/>
            <person name="Ruckert C."/>
        </authorList>
    </citation>
    <scope>NUCLEOTIDE SEQUENCE</scope>
    <source>
        <strain evidence="5">CGMCC 1.12181</strain>
    </source>
</reference>
<dbReference type="PANTHER" id="PTHR11586">
    <property type="entry name" value="TRNA-AMINOACYLATION COFACTOR ARC1 FAMILY MEMBER"/>
    <property type="match status" value="1"/>
</dbReference>
<dbReference type="AlphaFoldDB" id="A0A917CIW3"/>
<feature type="domain" description="TRNA-binding" evidence="4">
    <location>
        <begin position="8"/>
        <end position="112"/>
    </location>
</feature>
<dbReference type="NCBIfam" id="NF007495">
    <property type="entry name" value="PRK10089.1-4"/>
    <property type="match status" value="1"/>
</dbReference>
<proteinExistence type="predicted"/>
<gene>
    <name evidence="5" type="ORF">GCM10011365_09320</name>
</gene>
<comment type="caution">
    <text evidence="5">The sequence shown here is derived from an EMBL/GenBank/DDBJ whole genome shotgun (WGS) entry which is preliminary data.</text>
</comment>
<dbReference type="Proteomes" id="UP000605253">
    <property type="component" value="Unassembled WGS sequence"/>
</dbReference>
<dbReference type="InterPro" id="IPR008231">
    <property type="entry name" value="CsaA"/>
</dbReference>
<name>A0A917CIW3_9GAMM</name>
<dbReference type="FunFam" id="2.40.50.140:FF:000165">
    <property type="entry name" value="Chaperone CsaA"/>
    <property type="match status" value="1"/>
</dbReference>
<evidence type="ECO:0000256" key="2">
    <source>
        <dbReference type="ARBA" id="ARBA00022884"/>
    </source>
</evidence>
<dbReference type="SUPFAM" id="SSF50249">
    <property type="entry name" value="Nucleic acid-binding proteins"/>
    <property type="match status" value="1"/>
</dbReference>
<keyword evidence="6" id="KW-1185">Reference proteome</keyword>
<evidence type="ECO:0000259" key="4">
    <source>
        <dbReference type="PROSITE" id="PS50886"/>
    </source>
</evidence>
<dbReference type="Pfam" id="PF01588">
    <property type="entry name" value="tRNA_bind"/>
    <property type="match status" value="1"/>
</dbReference>
<dbReference type="GO" id="GO:0000049">
    <property type="term" value="F:tRNA binding"/>
    <property type="evidence" value="ECO:0007669"/>
    <property type="project" value="UniProtKB-UniRule"/>
</dbReference>
<organism evidence="5 6">
    <name type="scientific">Marinicella pacifica</name>
    <dbReference type="NCBI Taxonomy" id="1171543"/>
    <lineage>
        <taxon>Bacteria</taxon>
        <taxon>Pseudomonadati</taxon>
        <taxon>Pseudomonadota</taxon>
        <taxon>Gammaproteobacteria</taxon>
        <taxon>Lysobacterales</taxon>
        <taxon>Marinicellaceae</taxon>
        <taxon>Marinicella</taxon>
    </lineage>
</organism>
<evidence type="ECO:0000256" key="1">
    <source>
        <dbReference type="ARBA" id="ARBA00022555"/>
    </source>
</evidence>
<dbReference type="Gene3D" id="2.40.50.140">
    <property type="entry name" value="Nucleic acid-binding proteins"/>
    <property type="match status" value="1"/>
</dbReference>
<accession>A0A917CIW3</accession>
<evidence type="ECO:0000313" key="6">
    <source>
        <dbReference type="Proteomes" id="UP000605253"/>
    </source>
</evidence>
<dbReference type="CDD" id="cd02798">
    <property type="entry name" value="tRNA_bind_CsaA"/>
    <property type="match status" value="1"/>
</dbReference>
<dbReference type="InterPro" id="IPR012340">
    <property type="entry name" value="NA-bd_OB-fold"/>
</dbReference>
<evidence type="ECO:0000313" key="5">
    <source>
        <dbReference type="EMBL" id="GGF90349.1"/>
    </source>
</evidence>
<sequence>MKTIIWQDFEQVELRVGTIIKAEVFKQAHKPAYQLQVNFGEDIGIKKSSAQITDLYTTKELIGKQVIAVVNFPPKQIGPMMSECLVTGFYNEEGAVILAVPDKPCKDGVKLG</sequence>
<dbReference type="NCBIfam" id="NF007494">
    <property type="entry name" value="PRK10089.1-3"/>
    <property type="match status" value="1"/>
</dbReference>
<dbReference type="RefSeq" id="WP_188364526.1">
    <property type="nucleotide sequence ID" value="NZ_BAABJF010000017.1"/>
</dbReference>
<dbReference type="PANTHER" id="PTHR11586:SF37">
    <property type="entry name" value="TRNA-BINDING DOMAIN-CONTAINING PROTEIN"/>
    <property type="match status" value="1"/>
</dbReference>